<dbReference type="RefSeq" id="WP_165228127.1">
    <property type="nucleotide sequence ID" value="NZ_CP049257.1"/>
</dbReference>
<evidence type="ECO:0000256" key="3">
    <source>
        <dbReference type="ARBA" id="ARBA00023163"/>
    </source>
</evidence>
<dbReference type="SUPFAM" id="SSF46785">
    <property type="entry name" value="Winged helix' DNA-binding domain"/>
    <property type="match status" value="1"/>
</dbReference>
<evidence type="ECO:0000256" key="1">
    <source>
        <dbReference type="ARBA" id="ARBA00023015"/>
    </source>
</evidence>
<name>A0A6G6W9A3_9ACTN</name>
<evidence type="ECO:0000313" key="6">
    <source>
        <dbReference type="Proteomes" id="UP000502996"/>
    </source>
</evidence>
<keyword evidence="3" id="KW-0804">Transcription</keyword>
<dbReference type="InterPro" id="IPR002577">
    <property type="entry name" value="HTH_HxlR"/>
</dbReference>
<dbReference type="PROSITE" id="PS51118">
    <property type="entry name" value="HTH_HXLR"/>
    <property type="match status" value="1"/>
</dbReference>
<dbReference type="PANTHER" id="PTHR33204">
    <property type="entry name" value="TRANSCRIPTIONAL REGULATOR, MARR FAMILY"/>
    <property type="match status" value="1"/>
</dbReference>
<dbReference type="EMBL" id="CP049257">
    <property type="protein sequence ID" value="QIG41620.1"/>
    <property type="molecule type" value="Genomic_DNA"/>
</dbReference>
<reference evidence="5 6" key="1">
    <citation type="submission" date="2020-02" db="EMBL/GenBank/DDBJ databases">
        <title>Full genome sequence of Nocardioides sp. R-3366.</title>
        <authorList>
            <person name="Im W.-T."/>
        </authorList>
    </citation>
    <scope>NUCLEOTIDE SEQUENCE [LARGE SCALE GENOMIC DNA]</scope>
    <source>
        <strain evidence="5 6">R-3366</strain>
    </source>
</reference>
<proteinExistence type="predicted"/>
<dbReference type="Proteomes" id="UP000502996">
    <property type="component" value="Chromosome"/>
</dbReference>
<keyword evidence="2" id="KW-0238">DNA-binding</keyword>
<sequence length="154" mass="16542">MSVQLTGRLAERTGPLGDHCPVDRVMQAVGNRTAVLLLREAFYGVTRFDALVARVGVTDAVAAHRLKELVALGVLTKQPYREPGQRTRYEYVLTPAGHALLPAVVALHEWGARHLPGSAPALTHADCGDAVHVVARCEAGHDVAEEELVVGGRR</sequence>
<dbReference type="PANTHER" id="PTHR33204:SF18">
    <property type="entry name" value="TRANSCRIPTIONAL REGULATORY PROTEIN"/>
    <property type="match status" value="1"/>
</dbReference>
<organism evidence="5 6">
    <name type="scientific">Nocardioides anomalus</name>
    <dbReference type="NCBI Taxonomy" id="2712223"/>
    <lineage>
        <taxon>Bacteria</taxon>
        <taxon>Bacillati</taxon>
        <taxon>Actinomycetota</taxon>
        <taxon>Actinomycetes</taxon>
        <taxon>Propionibacteriales</taxon>
        <taxon>Nocardioidaceae</taxon>
        <taxon>Nocardioides</taxon>
    </lineage>
</organism>
<dbReference type="InterPro" id="IPR036390">
    <property type="entry name" value="WH_DNA-bd_sf"/>
</dbReference>
<feature type="domain" description="HTH hxlR-type" evidence="4">
    <location>
        <begin position="20"/>
        <end position="119"/>
    </location>
</feature>
<keyword evidence="6" id="KW-1185">Reference proteome</keyword>
<dbReference type="GO" id="GO:0003677">
    <property type="term" value="F:DNA binding"/>
    <property type="evidence" value="ECO:0007669"/>
    <property type="project" value="UniProtKB-KW"/>
</dbReference>
<dbReference type="KEGG" id="nano:G5V58_01485"/>
<evidence type="ECO:0000256" key="2">
    <source>
        <dbReference type="ARBA" id="ARBA00023125"/>
    </source>
</evidence>
<gene>
    <name evidence="5" type="ORF">G5V58_01485</name>
</gene>
<protein>
    <submittedName>
        <fullName evidence="5">Helix-turn-helix transcriptional regulator</fullName>
    </submittedName>
</protein>
<dbReference type="Gene3D" id="1.10.10.10">
    <property type="entry name" value="Winged helix-like DNA-binding domain superfamily/Winged helix DNA-binding domain"/>
    <property type="match status" value="1"/>
</dbReference>
<accession>A0A6G6W9A3</accession>
<evidence type="ECO:0000313" key="5">
    <source>
        <dbReference type="EMBL" id="QIG41620.1"/>
    </source>
</evidence>
<dbReference type="AlphaFoldDB" id="A0A6G6W9A3"/>
<evidence type="ECO:0000259" key="4">
    <source>
        <dbReference type="PROSITE" id="PS51118"/>
    </source>
</evidence>
<dbReference type="Pfam" id="PF01638">
    <property type="entry name" value="HxlR"/>
    <property type="match status" value="1"/>
</dbReference>
<dbReference type="InterPro" id="IPR036388">
    <property type="entry name" value="WH-like_DNA-bd_sf"/>
</dbReference>
<keyword evidence="1" id="KW-0805">Transcription regulation</keyword>